<dbReference type="InterPro" id="IPR041457">
    <property type="entry name" value="CxC2_KDZ-assoc"/>
</dbReference>
<feature type="region of interest" description="Disordered" evidence="1">
    <location>
        <begin position="339"/>
        <end position="366"/>
    </location>
</feature>
<dbReference type="Proteomes" id="UP001385951">
    <property type="component" value="Unassembled WGS sequence"/>
</dbReference>
<feature type="compositionally biased region" description="Low complexity" evidence="1">
    <location>
        <begin position="293"/>
        <end position="303"/>
    </location>
</feature>
<feature type="region of interest" description="Disordered" evidence="1">
    <location>
        <begin position="15"/>
        <end position="54"/>
    </location>
</feature>
<dbReference type="Pfam" id="PF18758">
    <property type="entry name" value="KDZ"/>
    <property type="match status" value="1"/>
</dbReference>
<comment type="caution">
    <text evidence="3">The sequence shown here is derived from an EMBL/GenBank/DDBJ whole genome shotgun (WGS) entry which is preliminary data.</text>
</comment>
<feature type="compositionally biased region" description="Polar residues" evidence="1">
    <location>
        <begin position="357"/>
        <end position="366"/>
    </location>
</feature>
<feature type="region of interest" description="Disordered" evidence="1">
    <location>
        <begin position="197"/>
        <end position="256"/>
    </location>
</feature>
<dbReference type="PANTHER" id="PTHR33096:SF1">
    <property type="entry name" value="CXC1-LIKE CYSTEINE CLUSTER ASSOCIATED WITH KDZ TRANSPOSASES DOMAIN-CONTAINING PROTEIN"/>
    <property type="match status" value="1"/>
</dbReference>
<feature type="compositionally biased region" description="Pro residues" evidence="1">
    <location>
        <begin position="274"/>
        <end position="292"/>
    </location>
</feature>
<evidence type="ECO:0000259" key="2">
    <source>
        <dbReference type="Pfam" id="PF18803"/>
    </source>
</evidence>
<dbReference type="Pfam" id="PF18803">
    <property type="entry name" value="CxC2"/>
    <property type="match status" value="1"/>
</dbReference>
<feature type="compositionally biased region" description="Basic and acidic residues" evidence="1">
    <location>
        <begin position="203"/>
        <end position="222"/>
    </location>
</feature>
<feature type="compositionally biased region" description="Acidic residues" evidence="1">
    <location>
        <begin position="339"/>
        <end position="353"/>
    </location>
</feature>
<accession>A0AAW0F9F1</accession>
<feature type="domain" description="CxC2-like cysteine cluster KDZ transposase-associated" evidence="2">
    <location>
        <begin position="381"/>
        <end position="461"/>
    </location>
</feature>
<protein>
    <recommendedName>
        <fullName evidence="2">CxC2-like cysteine cluster KDZ transposase-associated domain-containing protein</fullName>
    </recommendedName>
</protein>
<gene>
    <name evidence="3" type="ORF">QCA50_020234</name>
</gene>
<reference evidence="3 4" key="1">
    <citation type="submission" date="2022-09" db="EMBL/GenBank/DDBJ databases">
        <authorList>
            <person name="Palmer J.M."/>
        </authorList>
    </citation>
    <scope>NUCLEOTIDE SEQUENCE [LARGE SCALE GENOMIC DNA]</scope>
    <source>
        <strain evidence="3 4">DSM 7382</strain>
    </source>
</reference>
<keyword evidence="4" id="KW-1185">Reference proteome</keyword>
<dbReference type="PANTHER" id="PTHR33096">
    <property type="entry name" value="CXC2 DOMAIN-CONTAINING PROTEIN"/>
    <property type="match status" value="1"/>
</dbReference>
<evidence type="ECO:0000313" key="4">
    <source>
        <dbReference type="Proteomes" id="UP001385951"/>
    </source>
</evidence>
<dbReference type="AlphaFoldDB" id="A0AAW0F9F1"/>
<feature type="compositionally biased region" description="Basic residues" evidence="1">
    <location>
        <begin position="26"/>
        <end position="35"/>
    </location>
</feature>
<organism evidence="3 4">
    <name type="scientific">Cerrena zonata</name>
    <dbReference type="NCBI Taxonomy" id="2478898"/>
    <lineage>
        <taxon>Eukaryota</taxon>
        <taxon>Fungi</taxon>
        <taxon>Dikarya</taxon>
        <taxon>Basidiomycota</taxon>
        <taxon>Agaricomycotina</taxon>
        <taxon>Agaricomycetes</taxon>
        <taxon>Polyporales</taxon>
        <taxon>Cerrenaceae</taxon>
        <taxon>Cerrena</taxon>
    </lineage>
</organism>
<dbReference type="EMBL" id="JASBNA010000103">
    <property type="protein sequence ID" value="KAK7676828.1"/>
    <property type="molecule type" value="Genomic_DNA"/>
</dbReference>
<feature type="compositionally biased region" description="Pro residues" evidence="1">
    <location>
        <begin position="304"/>
        <end position="313"/>
    </location>
</feature>
<sequence>MPREKRNRELVLEDALNNTYFDPGPRSRKSKKTRYTKVPVPGPAHSPRRPTLNVNESNTLLNSLQHPPDTSAPDISDAVHHAVGSLPVKGKSPNDYMREYVESRQDILYDIVARDAPPSVQKCLSCHSINPARSMQWRCHSCFGEPVFCTICLCDSHQRQPFHRISCWNENYFYPSTLHDAGLTLNLGHGGSLCPEYGSRHQGLPERTHRPSQDIENTHHSPDINGNTSPEGPPISRTIPMVDGTPISIPTPEPIPSRFWEYEDSNLYETSPLQLPPSLPVQPLSQTPPVPPLQQSSRSTTPPVSSPPPPRSSPEPIFHQVRPTRYRIRSRLVEIVTDEDPFYQGSSEDEGEEPAPVQNTSIALKSQRTDQSYDKFQCPLMTIVDMTGVHKLRVRFCRCHSLTTNPLHKQLQLMGLFPASRKKTRTAFTFGLLEHFDISNLEGKVSAYTYYNCLIRLTSNVFPKTVPNRYRELMRASRQWRDLMLRRRAGHPFVIPDAEISPGGLALFCPTCPQPGVNLPENWKDDPKQWKYMPTLLADGNFKQDHLAMKNGFDDVALNDGLAYMVSRKRFDAYITEAPIVKALSSTCHEHRAVSQQNHTQAHLDVTGIGAIACGRHGCFYPNSIVNFRKGEGQRYMDYAFVNAINYIAGLSMVMMIYDIMCQYFLNFKRRVSSVSNYLSLPPNIEIKKAIGLFHVHGHVKQCFARYAPTFIRGAGMLVGEIIETLWNPLNHTASSARAMSWHHRQEYIDTHVGDSNWKKLINMVPTLFKNWELAVKQVHASTAYFEALCETVGPENTRRWTELEEKLQVERENDISVMDNFDISDEKELGKAATAGLWIRKEIDPMNGILPGSAKWISSGIQISEEQMELAMDIRKSGSRPSPDRQSAIHDKRVKLQKRIDEFHRSSNIYLPPANDDSIIPIDPREDSDWELDDEGELVVPGSYPEDVELDPGIVDLPNSSLPAEKQTLLLPSAFGRGECAGRLKDIAKVELAIRTGQANDTLHALRLAIGQKSFVFRNKVRKGHTNPNSGYHDRLRSYAEVQTIGGTIDYLAKVYMSAHKAMISLNASDETMSKYQVLHKSDVGANTAIVDFNAAGQRNATLSWIWQRHHSATEDPVWIQELYRVNWLRAKCRKDRWDEELELIKSELHWTKLYYQRKSSQWNGYAHATDDAIAAHRHYALRQANTWSLLESQANNALEIVSPSSLNIL</sequence>
<proteinExistence type="predicted"/>
<evidence type="ECO:0000313" key="3">
    <source>
        <dbReference type="EMBL" id="KAK7676828.1"/>
    </source>
</evidence>
<name>A0AAW0F9F1_9APHY</name>
<feature type="region of interest" description="Disordered" evidence="1">
    <location>
        <begin position="271"/>
        <end position="323"/>
    </location>
</feature>
<evidence type="ECO:0000256" key="1">
    <source>
        <dbReference type="SAM" id="MobiDB-lite"/>
    </source>
</evidence>
<dbReference type="InterPro" id="IPR040521">
    <property type="entry name" value="KDZ"/>
</dbReference>